<dbReference type="InterPro" id="IPR002110">
    <property type="entry name" value="Ankyrin_rpt"/>
</dbReference>
<dbReference type="PROSITE" id="PS50088">
    <property type="entry name" value="ANK_REPEAT"/>
    <property type="match status" value="2"/>
</dbReference>
<dbReference type="EMBL" id="JAGPYM010000022">
    <property type="protein sequence ID" value="KAH6883950.1"/>
    <property type="molecule type" value="Genomic_DNA"/>
</dbReference>
<evidence type="ECO:0000256" key="1">
    <source>
        <dbReference type="ARBA" id="ARBA00022737"/>
    </source>
</evidence>
<keyword evidence="1" id="KW-0677">Repeat</keyword>
<dbReference type="PROSITE" id="PS50297">
    <property type="entry name" value="ANK_REP_REGION"/>
    <property type="match status" value="1"/>
</dbReference>
<dbReference type="SMART" id="SM00248">
    <property type="entry name" value="ANK"/>
    <property type="match status" value="2"/>
</dbReference>
<dbReference type="OrthoDB" id="194358at2759"/>
<name>A0A9P8VY01_9HYPO</name>
<evidence type="ECO:0000313" key="4">
    <source>
        <dbReference type="EMBL" id="KAH6883950.1"/>
    </source>
</evidence>
<dbReference type="Proteomes" id="UP000777438">
    <property type="component" value="Unassembled WGS sequence"/>
</dbReference>
<reference evidence="4 5" key="1">
    <citation type="journal article" date="2021" name="Nat. Commun.">
        <title>Genetic determinants of endophytism in the Arabidopsis root mycobiome.</title>
        <authorList>
            <person name="Mesny F."/>
            <person name="Miyauchi S."/>
            <person name="Thiergart T."/>
            <person name="Pickel B."/>
            <person name="Atanasova L."/>
            <person name="Karlsson M."/>
            <person name="Huettel B."/>
            <person name="Barry K.W."/>
            <person name="Haridas S."/>
            <person name="Chen C."/>
            <person name="Bauer D."/>
            <person name="Andreopoulos W."/>
            <person name="Pangilinan J."/>
            <person name="LaButti K."/>
            <person name="Riley R."/>
            <person name="Lipzen A."/>
            <person name="Clum A."/>
            <person name="Drula E."/>
            <person name="Henrissat B."/>
            <person name="Kohler A."/>
            <person name="Grigoriev I.V."/>
            <person name="Martin F.M."/>
            <person name="Hacquard S."/>
        </authorList>
    </citation>
    <scope>NUCLEOTIDE SEQUENCE [LARGE SCALE GENOMIC DNA]</scope>
    <source>
        <strain evidence="4 5">MPI-CAGE-CH-0241</strain>
    </source>
</reference>
<organism evidence="4 5">
    <name type="scientific">Thelonectria olida</name>
    <dbReference type="NCBI Taxonomy" id="1576542"/>
    <lineage>
        <taxon>Eukaryota</taxon>
        <taxon>Fungi</taxon>
        <taxon>Dikarya</taxon>
        <taxon>Ascomycota</taxon>
        <taxon>Pezizomycotina</taxon>
        <taxon>Sordariomycetes</taxon>
        <taxon>Hypocreomycetidae</taxon>
        <taxon>Hypocreales</taxon>
        <taxon>Nectriaceae</taxon>
        <taxon>Thelonectria</taxon>
    </lineage>
</organism>
<protein>
    <submittedName>
        <fullName evidence="4">Uncharacterized protein</fullName>
    </submittedName>
</protein>
<feature type="repeat" description="ANK" evidence="3">
    <location>
        <begin position="61"/>
        <end position="94"/>
    </location>
</feature>
<dbReference type="InterPro" id="IPR036770">
    <property type="entry name" value="Ankyrin_rpt-contain_sf"/>
</dbReference>
<sequence>MLPVTILPLSHFSLTPSGTLRHHPECATRIFVTPLHLAAAYGHTEVVSLLLSNGAHPDSPCGYNAIHAAARQGFKDEIIQFVTEYDVDPDIEDTEGATPVVYALQLPEEQAWAIILLLFSLGAKKDSPPGCWPYADLARSMGKNRLATWLEIVVHDDNASIHEVGIA</sequence>
<accession>A0A9P8VY01</accession>
<keyword evidence="5" id="KW-1185">Reference proteome</keyword>
<dbReference type="SUPFAM" id="SSF48403">
    <property type="entry name" value="Ankyrin repeat"/>
    <property type="match status" value="1"/>
</dbReference>
<evidence type="ECO:0000313" key="5">
    <source>
        <dbReference type="Proteomes" id="UP000777438"/>
    </source>
</evidence>
<dbReference type="Gene3D" id="1.25.40.20">
    <property type="entry name" value="Ankyrin repeat-containing domain"/>
    <property type="match status" value="1"/>
</dbReference>
<gene>
    <name evidence="4" type="ORF">B0T10DRAFT_410590</name>
</gene>
<dbReference type="PANTHER" id="PTHR24123">
    <property type="entry name" value="ANKYRIN REPEAT-CONTAINING"/>
    <property type="match status" value="1"/>
</dbReference>
<comment type="caution">
    <text evidence="4">The sequence shown here is derived from an EMBL/GenBank/DDBJ whole genome shotgun (WGS) entry which is preliminary data.</text>
</comment>
<dbReference type="AlphaFoldDB" id="A0A9P8VY01"/>
<dbReference type="InterPro" id="IPR051165">
    <property type="entry name" value="Multifunctional_ANK_Repeat"/>
</dbReference>
<evidence type="ECO:0000256" key="2">
    <source>
        <dbReference type="ARBA" id="ARBA00023043"/>
    </source>
</evidence>
<dbReference type="Pfam" id="PF12796">
    <property type="entry name" value="Ank_2"/>
    <property type="match status" value="1"/>
</dbReference>
<evidence type="ECO:0000256" key="3">
    <source>
        <dbReference type="PROSITE-ProRule" id="PRU00023"/>
    </source>
</evidence>
<dbReference type="PANTHER" id="PTHR24123:SF33">
    <property type="entry name" value="PROTEIN HOS4"/>
    <property type="match status" value="1"/>
</dbReference>
<proteinExistence type="predicted"/>
<keyword evidence="2 3" id="KW-0040">ANK repeat</keyword>
<feature type="repeat" description="ANK" evidence="3">
    <location>
        <begin position="33"/>
        <end position="58"/>
    </location>
</feature>